<dbReference type="RefSeq" id="WP_209685991.1">
    <property type="nucleotide sequence ID" value="NZ_JAGGLU010000002.1"/>
</dbReference>
<name>A0ABS4MC89_9LACO</name>
<organism evidence="1 2">
    <name type="scientific">Lactobacillus colini</name>
    <dbReference type="NCBI Taxonomy" id="1819254"/>
    <lineage>
        <taxon>Bacteria</taxon>
        <taxon>Bacillati</taxon>
        <taxon>Bacillota</taxon>
        <taxon>Bacilli</taxon>
        <taxon>Lactobacillales</taxon>
        <taxon>Lactobacillaceae</taxon>
        <taxon>Lactobacillus</taxon>
    </lineage>
</organism>
<keyword evidence="2" id="KW-1185">Reference proteome</keyword>
<evidence type="ECO:0008006" key="3">
    <source>
        <dbReference type="Google" id="ProtNLM"/>
    </source>
</evidence>
<evidence type="ECO:0000313" key="2">
    <source>
        <dbReference type="Proteomes" id="UP001519292"/>
    </source>
</evidence>
<proteinExistence type="predicted"/>
<reference evidence="1 2" key="1">
    <citation type="submission" date="2021-03" db="EMBL/GenBank/DDBJ databases">
        <title>Genomic Encyclopedia of Type Strains, Phase IV (KMG-IV): sequencing the most valuable type-strain genomes for metagenomic binning, comparative biology and taxonomic classification.</title>
        <authorList>
            <person name="Goeker M."/>
        </authorList>
    </citation>
    <scope>NUCLEOTIDE SEQUENCE [LARGE SCALE GENOMIC DNA]</scope>
    <source>
        <strain evidence="1 2">DSM 101872</strain>
    </source>
</reference>
<evidence type="ECO:0000313" key="1">
    <source>
        <dbReference type="EMBL" id="MBP2057297.1"/>
    </source>
</evidence>
<comment type="caution">
    <text evidence="1">The sequence shown here is derived from an EMBL/GenBank/DDBJ whole genome shotgun (WGS) entry which is preliminary data.</text>
</comment>
<sequence>MTKLTEEMYQIFDQPNFSFKKIKEEKTPQEVDELKQQFKQVWQVWKEVNQNVATQLPEGLFDKVHVESWTNGWNLRNHYWASYRLKKWANYNPCISVMFDKDQLLVYLMFQHYQSAKRSGDVADYNQLLAEIPAWSKDIDLTNWYVWDKDDMDLNSRVSLADYLNNTNLQNSFNQRASETSFLVGKFAFRHKVKVDNMEEYILSGIQALLPLYQKCKF</sequence>
<dbReference type="Proteomes" id="UP001519292">
    <property type="component" value="Unassembled WGS sequence"/>
</dbReference>
<protein>
    <recommendedName>
        <fullName evidence="3">Glucose-6-phosphate 1-dehydrogenase</fullName>
    </recommendedName>
</protein>
<accession>A0ABS4MC89</accession>
<dbReference type="InterPro" id="IPR019722">
    <property type="entry name" value="HI_0552_fam"/>
</dbReference>
<dbReference type="Pfam" id="PF10786">
    <property type="entry name" value="HI_0552"/>
    <property type="match status" value="1"/>
</dbReference>
<gene>
    <name evidence="1" type="ORF">J2Z60_000461</name>
</gene>
<dbReference type="EMBL" id="JAGGLU010000002">
    <property type="protein sequence ID" value="MBP2057297.1"/>
    <property type="molecule type" value="Genomic_DNA"/>
</dbReference>